<dbReference type="PANTHER" id="PTHR43708">
    <property type="entry name" value="CONSERVED EXPRESSED OXIDOREDUCTASE (EUROFUNG)"/>
    <property type="match status" value="1"/>
</dbReference>
<dbReference type="GO" id="GO:0000166">
    <property type="term" value="F:nucleotide binding"/>
    <property type="evidence" value="ECO:0007669"/>
    <property type="project" value="InterPro"/>
</dbReference>
<dbReference type="Proteomes" id="UP000249518">
    <property type="component" value="Unassembled WGS sequence"/>
</dbReference>
<keyword evidence="6" id="KW-1185">Reference proteome</keyword>
<evidence type="ECO:0000313" key="5">
    <source>
        <dbReference type="EMBL" id="RAR50914.1"/>
    </source>
</evidence>
<evidence type="ECO:0000259" key="3">
    <source>
        <dbReference type="Pfam" id="PF01408"/>
    </source>
</evidence>
<reference evidence="5 6" key="1">
    <citation type="submission" date="2018-06" db="EMBL/GenBank/DDBJ databases">
        <title>Genomic Encyclopedia of Type Strains, Phase III (KMG-III): the genomes of soil and plant-associated and newly described type strains.</title>
        <authorList>
            <person name="Whitman W."/>
        </authorList>
    </citation>
    <scope>NUCLEOTIDE SEQUENCE [LARGE SCALE GENOMIC DNA]</scope>
    <source>
        <strain evidence="5 6">CGMCC 1.12504</strain>
    </source>
</reference>
<dbReference type="AlphaFoldDB" id="A0A328X3V5"/>
<feature type="domain" description="Gfo/Idh/MocA-like oxidoreductase N-terminal" evidence="3">
    <location>
        <begin position="9"/>
        <end position="120"/>
    </location>
</feature>
<dbReference type="InterPro" id="IPR036291">
    <property type="entry name" value="NAD(P)-bd_dom_sf"/>
</dbReference>
<dbReference type="Pfam" id="PF02894">
    <property type="entry name" value="GFO_IDH_MocA_C"/>
    <property type="match status" value="1"/>
</dbReference>
<dbReference type="Gene3D" id="3.30.360.10">
    <property type="entry name" value="Dihydrodipicolinate Reductase, domain 2"/>
    <property type="match status" value="1"/>
</dbReference>
<dbReference type="EMBL" id="QLSV01000001">
    <property type="protein sequence ID" value="RAR50914.1"/>
    <property type="molecule type" value="Genomic_DNA"/>
</dbReference>
<dbReference type="PANTHER" id="PTHR43708:SF5">
    <property type="entry name" value="CONSERVED EXPRESSED OXIDOREDUCTASE (EUROFUNG)-RELATED"/>
    <property type="match status" value="1"/>
</dbReference>
<name>A0A328X3V5_9FLAO</name>
<dbReference type="InterPro" id="IPR004104">
    <property type="entry name" value="Gfo/Idh/MocA-like_OxRdtase_C"/>
</dbReference>
<dbReference type="SUPFAM" id="SSF51735">
    <property type="entry name" value="NAD(P)-binding Rossmann-fold domains"/>
    <property type="match status" value="1"/>
</dbReference>
<comment type="caution">
    <text evidence="5">The sequence shown here is derived from an EMBL/GenBank/DDBJ whole genome shotgun (WGS) entry which is preliminary data.</text>
</comment>
<evidence type="ECO:0000313" key="6">
    <source>
        <dbReference type="Proteomes" id="UP000249518"/>
    </source>
</evidence>
<sequence>MTPIKTALLAYGLSGKIFHAPFLATNEGFELYAVLERNNQKAKNDFPDVKSYASLEELLADNSIELVVVNTPNNTHFELAKQCLQAKKHVLLEKPATATPEEFLELMELAKSVNKQLLVYQNRRWSSDICAAKDIIKSGKLGDIVEVHLRFDRFRPDISVKGFKENELPGSGILYDLGSHLIDQAISIFGKPKKHYVQKGMYRNGTLVDDYAFVHLLFENQVNAFITASLHVLDVQSGIVIQGTKGSFIKDFCDEQENQLMAGMTPNHPDFGLELENKEGKLTYVDENNNVITELIPSLKGNFNGLFDEVYECIRDEKTFSVRNEEILEQIRILICIEN</sequence>
<dbReference type="OrthoDB" id="9815825at2"/>
<evidence type="ECO:0000256" key="1">
    <source>
        <dbReference type="ARBA" id="ARBA00010928"/>
    </source>
</evidence>
<dbReference type="InterPro" id="IPR051317">
    <property type="entry name" value="Gfo/Idh/MocA_oxidoreduct"/>
</dbReference>
<dbReference type="SUPFAM" id="SSF55347">
    <property type="entry name" value="Glyceraldehyde-3-phosphate dehydrogenase-like, C-terminal domain"/>
    <property type="match status" value="1"/>
</dbReference>
<dbReference type="Gene3D" id="3.40.50.720">
    <property type="entry name" value="NAD(P)-binding Rossmann-like Domain"/>
    <property type="match status" value="1"/>
</dbReference>
<accession>A0A328X3V5</accession>
<protein>
    <submittedName>
        <fullName evidence="5">Putative dehydrogenase</fullName>
    </submittedName>
</protein>
<comment type="similarity">
    <text evidence="1">Belongs to the Gfo/Idh/MocA family.</text>
</comment>
<gene>
    <name evidence="5" type="ORF">B0I10_10184</name>
</gene>
<keyword evidence="2" id="KW-0560">Oxidoreductase</keyword>
<dbReference type="RefSeq" id="WP_112084516.1">
    <property type="nucleotide sequence ID" value="NZ_QLSV01000001.1"/>
</dbReference>
<feature type="domain" description="Gfo/Idh/MocA-like oxidoreductase C-terminal" evidence="4">
    <location>
        <begin position="133"/>
        <end position="334"/>
    </location>
</feature>
<proteinExistence type="inferred from homology"/>
<dbReference type="InterPro" id="IPR000683">
    <property type="entry name" value="Gfo/Idh/MocA-like_OxRdtase_N"/>
</dbReference>
<dbReference type="Pfam" id="PF01408">
    <property type="entry name" value="GFO_IDH_MocA"/>
    <property type="match status" value="1"/>
</dbReference>
<organism evidence="5 6">
    <name type="scientific">Flavobacterium lacus</name>
    <dbReference type="NCBI Taxonomy" id="1353778"/>
    <lineage>
        <taxon>Bacteria</taxon>
        <taxon>Pseudomonadati</taxon>
        <taxon>Bacteroidota</taxon>
        <taxon>Flavobacteriia</taxon>
        <taxon>Flavobacteriales</taxon>
        <taxon>Flavobacteriaceae</taxon>
        <taxon>Flavobacterium</taxon>
    </lineage>
</organism>
<evidence type="ECO:0000256" key="2">
    <source>
        <dbReference type="ARBA" id="ARBA00023002"/>
    </source>
</evidence>
<dbReference type="GO" id="GO:0016491">
    <property type="term" value="F:oxidoreductase activity"/>
    <property type="evidence" value="ECO:0007669"/>
    <property type="project" value="UniProtKB-KW"/>
</dbReference>
<evidence type="ECO:0000259" key="4">
    <source>
        <dbReference type="Pfam" id="PF02894"/>
    </source>
</evidence>